<feature type="compositionally biased region" description="Low complexity" evidence="1">
    <location>
        <begin position="57"/>
        <end position="74"/>
    </location>
</feature>
<dbReference type="PANTHER" id="PTHR12631:SF10">
    <property type="entry name" value="BETA-XYLOSIDASE-LIKE PROTEIN-RELATED"/>
    <property type="match status" value="1"/>
</dbReference>
<dbReference type="InterPro" id="IPR051923">
    <property type="entry name" value="Glycosyl_Hydrolase_39"/>
</dbReference>
<proteinExistence type="predicted"/>
<reference evidence="4" key="1">
    <citation type="submission" date="2016-11" db="EMBL/GenBank/DDBJ databases">
        <authorList>
            <person name="Varghese N."/>
            <person name="Submissions S."/>
        </authorList>
    </citation>
    <scope>NUCLEOTIDE SEQUENCE [LARGE SCALE GENOMIC DNA]</scope>
    <source>
        <strain evidence="4">DSM 45627</strain>
    </source>
</reference>
<dbReference type="InterPro" id="IPR017853">
    <property type="entry name" value="GH"/>
</dbReference>
<sequence>MPPSAQPPPQPQLPQPQASTPPPAGSRRRRAAVLAVGVVAVAVIVVGIVVALRADPDGGTAARRTSAGTAPRTTVGTMVPTASPSRVPAGLPARAGVTVGSALYQRSPASLARALDDVVDLHLGWIRIDLSWAEIQPDSAARFRWEDVDTVVAAARRRGLQVLGLLTYTPAWARADGCRGFVCPPRSTAEFARFAAAAVARYAPRGVRTYQLWNEPNIAQFWADPDPVAYGRLVTATVPAMRAAAPGLTVVLGGLAFAGTDDDARDRGDVDAGRFLARACADRRCPVDAIGYDPDTYPALPSATTQPPNAWQLMTRPASGRVALRTAMARVGLGRTPVWVTGFGAPTRYAGARSRRVVAESTQARILLDGARLAGRRDSGVAAYFVDTLRDTARHGSLRDHFGLVTADGRRKPAFRTLARAFGG</sequence>
<dbReference type="PANTHER" id="PTHR12631">
    <property type="entry name" value="ALPHA-L-IDURONIDASE"/>
    <property type="match status" value="1"/>
</dbReference>
<protein>
    <recommendedName>
        <fullName evidence="5">Cellulase (Glycosyl hydrolase family 5)</fullName>
    </recommendedName>
</protein>
<evidence type="ECO:0000313" key="4">
    <source>
        <dbReference type="Proteomes" id="UP000186132"/>
    </source>
</evidence>
<keyword evidence="2" id="KW-1133">Transmembrane helix</keyword>
<name>A0A1M5C2X6_9ACTN</name>
<evidence type="ECO:0000256" key="2">
    <source>
        <dbReference type="SAM" id="Phobius"/>
    </source>
</evidence>
<keyword evidence="2" id="KW-0812">Transmembrane</keyword>
<keyword evidence="2" id="KW-0472">Membrane</keyword>
<feature type="transmembrane region" description="Helical" evidence="2">
    <location>
        <begin position="31"/>
        <end position="52"/>
    </location>
</feature>
<dbReference type="OrthoDB" id="5242547at2"/>
<feature type="region of interest" description="Disordered" evidence="1">
    <location>
        <begin position="57"/>
        <end position="76"/>
    </location>
</feature>
<dbReference type="Gene3D" id="3.20.20.80">
    <property type="entry name" value="Glycosidases"/>
    <property type="match status" value="1"/>
</dbReference>
<dbReference type="AlphaFoldDB" id="A0A1M5C2X6"/>
<feature type="compositionally biased region" description="Pro residues" evidence="1">
    <location>
        <begin position="1"/>
        <end position="24"/>
    </location>
</feature>
<accession>A0A1M5C2X6</accession>
<dbReference type="Proteomes" id="UP000186132">
    <property type="component" value="Unassembled WGS sequence"/>
</dbReference>
<evidence type="ECO:0008006" key="5">
    <source>
        <dbReference type="Google" id="ProtNLM"/>
    </source>
</evidence>
<keyword evidence="4" id="KW-1185">Reference proteome</keyword>
<evidence type="ECO:0000313" key="3">
    <source>
        <dbReference type="EMBL" id="SHF48967.1"/>
    </source>
</evidence>
<dbReference type="EMBL" id="FQVU01000001">
    <property type="protein sequence ID" value="SHF48967.1"/>
    <property type="molecule type" value="Genomic_DNA"/>
</dbReference>
<gene>
    <name evidence="3" type="ORF">SAMN05443575_0080</name>
</gene>
<dbReference type="STRING" id="1206085.SAMN05443575_0080"/>
<dbReference type="RefSeq" id="WP_073384605.1">
    <property type="nucleotide sequence ID" value="NZ_FQVU01000001.1"/>
</dbReference>
<dbReference type="SUPFAM" id="SSF51445">
    <property type="entry name" value="(Trans)glycosidases"/>
    <property type="match status" value="1"/>
</dbReference>
<organism evidence="3 4">
    <name type="scientific">Jatrophihabitans endophyticus</name>
    <dbReference type="NCBI Taxonomy" id="1206085"/>
    <lineage>
        <taxon>Bacteria</taxon>
        <taxon>Bacillati</taxon>
        <taxon>Actinomycetota</taxon>
        <taxon>Actinomycetes</taxon>
        <taxon>Jatrophihabitantales</taxon>
        <taxon>Jatrophihabitantaceae</taxon>
        <taxon>Jatrophihabitans</taxon>
    </lineage>
</organism>
<dbReference type="GO" id="GO:0004553">
    <property type="term" value="F:hydrolase activity, hydrolyzing O-glycosyl compounds"/>
    <property type="evidence" value="ECO:0007669"/>
    <property type="project" value="TreeGrafter"/>
</dbReference>
<feature type="region of interest" description="Disordered" evidence="1">
    <location>
        <begin position="1"/>
        <end position="27"/>
    </location>
</feature>
<evidence type="ECO:0000256" key="1">
    <source>
        <dbReference type="SAM" id="MobiDB-lite"/>
    </source>
</evidence>